<dbReference type="InterPro" id="IPR022258">
    <property type="entry name" value="Flagellar_operon_YvyF"/>
</dbReference>
<evidence type="ECO:0000313" key="1">
    <source>
        <dbReference type="EMBL" id="MRH41967.1"/>
    </source>
</evidence>
<name>A0A6A8DGF2_9BACI</name>
<dbReference type="RefSeq" id="WP_153735625.1">
    <property type="nucleotide sequence ID" value="NZ_WJNG01000003.1"/>
</dbReference>
<comment type="caution">
    <text evidence="1">The sequence shown here is derived from an EMBL/GenBank/DDBJ whole genome shotgun (WGS) entry which is preliminary data.</text>
</comment>
<dbReference type="Proteomes" id="UP000799092">
    <property type="component" value="Unassembled WGS sequence"/>
</dbReference>
<gene>
    <name evidence="1" type="ORF">GH741_04670</name>
</gene>
<evidence type="ECO:0008006" key="3">
    <source>
        <dbReference type="Google" id="ProtNLM"/>
    </source>
</evidence>
<dbReference type="NCBIfam" id="TIGR03826">
    <property type="entry name" value="YvyF"/>
    <property type="match status" value="1"/>
</dbReference>
<proteinExistence type="predicted"/>
<reference evidence="1" key="1">
    <citation type="submission" date="2019-11" db="EMBL/GenBank/DDBJ databases">
        <authorList>
            <person name="Li J."/>
        </authorList>
    </citation>
    <scope>NUCLEOTIDE SEQUENCE</scope>
    <source>
        <strain evidence="1">B6B</strain>
    </source>
</reference>
<keyword evidence="2" id="KW-1185">Reference proteome</keyword>
<dbReference type="AlphaFoldDB" id="A0A6A8DGF2"/>
<accession>A0A6A8DGF2</accession>
<evidence type="ECO:0000313" key="2">
    <source>
        <dbReference type="Proteomes" id="UP000799092"/>
    </source>
</evidence>
<dbReference type="OrthoDB" id="1739831at2"/>
<sequence length="139" mass="16152">MGELANCPRCNDLFVKGVRDFCQQCFKEEEHAFQTVYDFIKQRKNRQATVLQIVDATGIDEQFILKFVKEKRLRASQFPNLNYPCEKCGKGIDEGVLCKDCSSELVGDLQKQEEIDQVAEKNKQKESHTYVSYNKFKNK</sequence>
<protein>
    <recommendedName>
        <fullName evidence="3">Flagellar protein</fullName>
    </recommendedName>
</protein>
<dbReference type="EMBL" id="WJNG01000003">
    <property type="protein sequence ID" value="MRH41967.1"/>
    <property type="molecule type" value="Genomic_DNA"/>
</dbReference>
<organism evidence="1 2">
    <name type="scientific">Aquibacillus halophilus</name>
    <dbReference type="NCBI Taxonomy" id="930132"/>
    <lineage>
        <taxon>Bacteria</taxon>
        <taxon>Bacillati</taxon>
        <taxon>Bacillota</taxon>
        <taxon>Bacilli</taxon>
        <taxon>Bacillales</taxon>
        <taxon>Bacillaceae</taxon>
        <taxon>Aquibacillus</taxon>
    </lineage>
</organism>